<name>F8P6S3_SERL9</name>
<gene>
    <name evidence="1" type="ORF">SERLADRAFT_441517</name>
</gene>
<dbReference type="AlphaFoldDB" id="F8P6S3"/>
<dbReference type="KEGG" id="sla:SERLADRAFT_441517"/>
<accession>F8P6S3</accession>
<dbReference type="HOGENOM" id="CLU_1384907_0_0_1"/>
<dbReference type="EMBL" id="GL945439">
    <property type="protein sequence ID" value="EGO21139.1"/>
    <property type="molecule type" value="Genomic_DNA"/>
</dbReference>
<reference evidence="1" key="1">
    <citation type="submission" date="2011-04" db="EMBL/GenBank/DDBJ databases">
        <title>Evolution of plant cell wall degrading machinery underlies the functional diversity of forest fungi.</title>
        <authorList>
            <consortium name="US DOE Joint Genome Institute (JGI-PGF)"/>
            <person name="Eastwood D.C."/>
            <person name="Floudas D."/>
            <person name="Binder M."/>
            <person name="Majcherczyk A."/>
            <person name="Schneider P."/>
            <person name="Aerts A."/>
            <person name="Asiegbu F.O."/>
            <person name="Baker S.E."/>
            <person name="Barry K."/>
            <person name="Bendiksby M."/>
            <person name="Blumentritt M."/>
            <person name="Coutinho P.M."/>
            <person name="Cullen D."/>
            <person name="Cullen D."/>
            <person name="Gathman A."/>
            <person name="Goodell B."/>
            <person name="Henrissat B."/>
            <person name="Ihrmark K."/>
            <person name="Kauserud H."/>
            <person name="Kohler A."/>
            <person name="LaButti K."/>
            <person name="Lapidus A."/>
            <person name="Lavin J.L."/>
            <person name="Lee Y.-H."/>
            <person name="Lindquist E."/>
            <person name="Lilly W."/>
            <person name="Lucas S."/>
            <person name="Morin E."/>
            <person name="Murat C."/>
            <person name="Oguiza J.A."/>
            <person name="Park J."/>
            <person name="Pisabarro A.G."/>
            <person name="Riley R."/>
            <person name="Rosling A."/>
            <person name="Salamov A."/>
            <person name="Schmidt O."/>
            <person name="Schmutz J."/>
            <person name="Skrede I."/>
            <person name="Stenlid J."/>
            <person name="Wiebenga A."/>
            <person name="Xie X."/>
            <person name="Kues U."/>
            <person name="Hibbett D.S."/>
            <person name="Hoffmeister D."/>
            <person name="Hogberg N."/>
            <person name="Martin F."/>
            <person name="Grigoriev I.V."/>
            <person name="Watkinson S.C."/>
        </authorList>
    </citation>
    <scope>NUCLEOTIDE SEQUENCE</scope>
    <source>
        <strain evidence="1">S7.9</strain>
    </source>
</reference>
<evidence type="ECO:0000313" key="1">
    <source>
        <dbReference type="EMBL" id="EGO21139.1"/>
    </source>
</evidence>
<organism>
    <name type="scientific">Serpula lacrymans var. lacrymans (strain S7.9)</name>
    <name type="common">Dry rot fungus</name>
    <dbReference type="NCBI Taxonomy" id="578457"/>
    <lineage>
        <taxon>Eukaryota</taxon>
        <taxon>Fungi</taxon>
        <taxon>Dikarya</taxon>
        <taxon>Basidiomycota</taxon>
        <taxon>Agaricomycotina</taxon>
        <taxon>Agaricomycetes</taxon>
        <taxon>Agaricomycetidae</taxon>
        <taxon>Boletales</taxon>
        <taxon>Coniophorineae</taxon>
        <taxon>Serpulaceae</taxon>
        <taxon>Serpula</taxon>
    </lineage>
</organism>
<proteinExistence type="predicted"/>
<sequence length="197" mass="21966">MSVTDTQIAEHGLNLSLVLHPLHNSDHPLGAHLRSVVKAGNVSVDTNAQVKITPHAIGGLKATVTVGSPVYKEFQGYFATGTAFSNINVQNAKGQLYYVGSPPADGDNQFWIQQYPGQTPEEPGRPVLEFYDEDKILFLPITFLRSSRPIMAMEAREVLERGELSIRCNMRREENSNYLWTSIKSALLMNNLKCENY</sequence>
<dbReference type="RefSeq" id="XP_007322096.1">
    <property type="nucleotide sequence ID" value="XM_007322034.1"/>
</dbReference>
<dbReference type="GeneID" id="18815550"/>
<protein>
    <submittedName>
        <fullName evidence="1">Uncharacterized protein</fullName>
    </submittedName>
</protein>
<dbReference type="Proteomes" id="UP000008064">
    <property type="component" value="Unassembled WGS sequence"/>
</dbReference>